<evidence type="ECO:0000313" key="2">
    <source>
        <dbReference type="Proteomes" id="UP000324222"/>
    </source>
</evidence>
<evidence type="ECO:0000313" key="1">
    <source>
        <dbReference type="EMBL" id="MPC33948.1"/>
    </source>
</evidence>
<dbReference type="AlphaFoldDB" id="A0A5B7EKU3"/>
<organism evidence="1 2">
    <name type="scientific">Portunus trituberculatus</name>
    <name type="common">Swimming crab</name>
    <name type="synonym">Neptunus trituberculatus</name>
    <dbReference type="NCBI Taxonomy" id="210409"/>
    <lineage>
        <taxon>Eukaryota</taxon>
        <taxon>Metazoa</taxon>
        <taxon>Ecdysozoa</taxon>
        <taxon>Arthropoda</taxon>
        <taxon>Crustacea</taxon>
        <taxon>Multicrustacea</taxon>
        <taxon>Malacostraca</taxon>
        <taxon>Eumalacostraca</taxon>
        <taxon>Eucarida</taxon>
        <taxon>Decapoda</taxon>
        <taxon>Pleocyemata</taxon>
        <taxon>Brachyura</taxon>
        <taxon>Eubrachyura</taxon>
        <taxon>Portunoidea</taxon>
        <taxon>Portunidae</taxon>
        <taxon>Portuninae</taxon>
        <taxon>Portunus</taxon>
    </lineage>
</organism>
<proteinExistence type="predicted"/>
<comment type="caution">
    <text evidence="1">The sequence shown here is derived from an EMBL/GenBank/DDBJ whole genome shotgun (WGS) entry which is preliminary data.</text>
</comment>
<dbReference type="Proteomes" id="UP000324222">
    <property type="component" value="Unassembled WGS sequence"/>
</dbReference>
<dbReference type="EMBL" id="VSRR010002943">
    <property type="protein sequence ID" value="MPC33948.1"/>
    <property type="molecule type" value="Genomic_DNA"/>
</dbReference>
<reference evidence="1 2" key="1">
    <citation type="submission" date="2019-05" db="EMBL/GenBank/DDBJ databases">
        <title>Another draft genome of Portunus trituberculatus and its Hox gene families provides insights of decapod evolution.</title>
        <authorList>
            <person name="Jeong J.-H."/>
            <person name="Song I."/>
            <person name="Kim S."/>
            <person name="Choi T."/>
            <person name="Kim D."/>
            <person name="Ryu S."/>
            <person name="Kim W."/>
        </authorList>
    </citation>
    <scope>NUCLEOTIDE SEQUENCE [LARGE SCALE GENOMIC DNA]</scope>
    <source>
        <tissue evidence="1">Muscle</tissue>
    </source>
</reference>
<gene>
    <name evidence="1" type="ORF">E2C01_027318</name>
</gene>
<keyword evidence="2" id="KW-1185">Reference proteome</keyword>
<accession>A0A5B7EKU3</accession>
<protein>
    <submittedName>
        <fullName evidence="1">Uncharacterized protein</fullName>
    </submittedName>
</protein>
<sequence length="53" mass="6137">MEEGGGHGGGNKLSRFFKHDRLLSSMLEVIDYLKEKRQCNVHHRNKTKRVDPS</sequence>
<name>A0A5B7EKU3_PORTR</name>